<dbReference type="EMBL" id="JAPEUY010000017">
    <property type="protein sequence ID" value="KAJ4364484.1"/>
    <property type="molecule type" value="Genomic_DNA"/>
</dbReference>
<reference evidence="3" key="1">
    <citation type="submission" date="2022-10" db="EMBL/GenBank/DDBJ databases">
        <title>Tapping the CABI collections for fungal endophytes: first genome assemblies for Collariella, Neodidymelliopsis, Ascochyta clinopodiicola, Didymella pomorum, Didymosphaeria variabile, Neocosmospora piperis and Neocucurbitaria cava.</title>
        <authorList>
            <person name="Hill R."/>
        </authorList>
    </citation>
    <scope>NUCLEOTIDE SEQUENCE</scope>
    <source>
        <strain evidence="3">IMI 356814</strain>
    </source>
</reference>
<accession>A0A9W9CHV0</accession>
<feature type="transmembrane region" description="Helical" evidence="2">
    <location>
        <begin position="222"/>
        <end position="245"/>
    </location>
</feature>
<dbReference type="AlphaFoldDB" id="A0A9W9CHV0"/>
<sequence>MSHSWLQRKRKGELLDLAQKAKLPDADSYLKDDLVELLEEHLNSNETTYAKHPEFRDYYGRSGSPVKRERSSPAEALTVTKSRRRTLVKAPSEEPTPEKSSLITRTPRAVSRRVSQVLSEVDIPASPAQLAEVADQSFQVAKTKATELWDRTQIDRLKEVVRENASSVAAIQTLILLIEAIGLQWKTLDTTAAASLPDGVSKHTGQNMLMVPNFTALLSSQWWAPATLWSLTSWVLPLVFSYFFNLTLSANTSRKSSSRQYPADPFTFNIVKAILVYSAYRVVEISAGSIGDSAIAHDVNYSWGPFSADTVEVVRENVPGKYPGLLISSAVGILVSLYDAALKK</sequence>
<dbReference type="GO" id="GO:0016020">
    <property type="term" value="C:membrane"/>
    <property type="evidence" value="ECO:0007669"/>
    <property type="project" value="TreeGrafter"/>
</dbReference>
<proteinExistence type="predicted"/>
<keyword evidence="4" id="KW-1185">Reference proteome</keyword>
<protein>
    <submittedName>
        <fullName evidence="3">Uncharacterized protein</fullName>
    </submittedName>
</protein>
<feature type="region of interest" description="Disordered" evidence="1">
    <location>
        <begin position="81"/>
        <end position="107"/>
    </location>
</feature>
<dbReference type="PANTHER" id="PTHR41807">
    <property type="entry name" value="GLUTATHIONE TRANSFERASE 3"/>
    <property type="match status" value="1"/>
</dbReference>
<dbReference type="PANTHER" id="PTHR41807:SF1">
    <property type="entry name" value="GLUTATHIONE TRANSFERASE 3"/>
    <property type="match status" value="1"/>
</dbReference>
<gene>
    <name evidence="3" type="ORF">N0V83_009078</name>
</gene>
<evidence type="ECO:0000313" key="4">
    <source>
        <dbReference type="Proteomes" id="UP001140560"/>
    </source>
</evidence>
<evidence type="ECO:0000313" key="3">
    <source>
        <dbReference type="EMBL" id="KAJ4364484.1"/>
    </source>
</evidence>
<evidence type="ECO:0000256" key="2">
    <source>
        <dbReference type="SAM" id="Phobius"/>
    </source>
</evidence>
<organism evidence="3 4">
    <name type="scientific">Neocucurbitaria cava</name>
    <dbReference type="NCBI Taxonomy" id="798079"/>
    <lineage>
        <taxon>Eukaryota</taxon>
        <taxon>Fungi</taxon>
        <taxon>Dikarya</taxon>
        <taxon>Ascomycota</taxon>
        <taxon>Pezizomycotina</taxon>
        <taxon>Dothideomycetes</taxon>
        <taxon>Pleosporomycetidae</taxon>
        <taxon>Pleosporales</taxon>
        <taxon>Pleosporineae</taxon>
        <taxon>Cucurbitariaceae</taxon>
        <taxon>Neocucurbitaria</taxon>
    </lineage>
</organism>
<name>A0A9W9CHV0_9PLEO</name>
<dbReference type="Proteomes" id="UP001140560">
    <property type="component" value="Unassembled WGS sequence"/>
</dbReference>
<keyword evidence="2" id="KW-0472">Membrane</keyword>
<dbReference type="OrthoDB" id="4034134at2759"/>
<keyword evidence="2" id="KW-0812">Transmembrane</keyword>
<evidence type="ECO:0000256" key="1">
    <source>
        <dbReference type="SAM" id="MobiDB-lite"/>
    </source>
</evidence>
<keyword evidence="2" id="KW-1133">Transmembrane helix</keyword>
<comment type="caution">
    <text evidence="3">The sequence shown here is derived from an EMBL/GenBank/DDBJ whole genome shotgun (WGS) entry which is preliminary data.</text>
</comment>
<dbReference type="InterPro" id="IPR038872">
    <property type="entry name" value="Put_GTT3"/>
</dbReference>